<protein>
    <submittedName>
        <fullName evidence="1">Uncharacterized protein</fullName>
    </submittedName>
</protein>
<comment type="caution">
    <text evidence="1">The sequence shown here is derived from an EMBL/GenBank/DDBJ whole genome shotgun (WGS) entry which is preliminary data.</text>
</comment>
<keyword evidence="2" id="KW-1185">Reference proteome</keyword>
<reference evidence="1" key="1">
    <citation type="submission" date="2022-07" db="EMBL/GenBank/DDBJ databases">
        <title>Phylogenomic reconstructions and comparative analyses of Kickxellomycotina fungi.</title>
        <authorList>
            <person name="Reynolds N.K."/>
            <person name="Stajich J.E."/>
            <person name="Barry K."/>
            <person name="Grigoriev I.V."/>
            <person name="Crous P."/>
            <person name="Smith M.E."/>
        </authorList>
    </citation>
    <scope>NUCLEOTIDE SEQUENCE</scope>
    <source>
        <strain evidence="1">RSA 861</strain>
    </source>
</reference>
<dbReference type="OrthoDB" id="10470289at2759"/>
<accession>A0A9W8DPV4</accession>
<proteinExistence type="predicted"/>
<name>A0A9W8DPV4_9FUNG</name>
<evidence type="ECO:0000313" key="2">
    <source>
        <dbReference type="Proteomes" id="UP001150569"/>
    </source>
</evidence>
<dbReference type="AlphaFoldDB" id="A0A9W8DPV4"/>
<evidence type="ECO:0000313" key="1">
    <source>
        <dbReference type="EMBL" id="KAJ1917794.1"/>
    </source>
</evidence>
<dbReference type="EMBL" id="JANBPT010000527">
    <property type="protein sequence ID" value="KAJ1917794.1"/>
    <property type="molecule type" value="Genomic_DNA"/>
</dbReference>
<sequence>MVSVHAQATYMLVPPNTRIPSNLKCFVTYECQGQPTEMCVQNCLQVPMQTYDQCRSSCNYVATNVTDPEYAKKSECFYPCVQAYRAMIKLPNDGSPFGYEIGDTTVATAGQAGSQEMLAVSLTLAGAAILVAADSLL</sequence>
<dbReference type="Proteomes" id="UP001150569">
    <property type="component" value="Unassembled WGS sequence"/>
</dbReference>
<gene>
    <name evidence="1" type="ORF">IWQ60_007678</name>
</gene>
<organism evidence="1 2">
    <name type="scientific">Tieghemiomyces parasiticus</name>
    <dbReference type="NCBI Taxonomy" id="78921"/>
    <lineage>
        <taxon>Eukaryota</taxon>
        <taxon>Fungi</taxon>
        <taxon>Fungi incertae sedis</taxon>
        <taxon>Zoopagomycota</taxon>
        <taxon>Kickxellomycotina</taxon>
        <taxon>Dimargaritomycetes</taxon>
        <taxon>Dimargaritales</taxon>
        <taxon>Dimargaritaceae</taxon>
        <taxon>Tieghemiomyces</taxon>
    </lineage>
</organism>